<keyword evidence="5" id="KW-0150">Chloroplast</keyword>
<comment type="subcellular location">
    <subcellularLocation>
        <location evidence="1">Plastid</location>
    </subcellularLocation>
</comment>
<sequence length="136" mass="16172">MSHFSKIKTNITNLDILTKTINQLGFNYRFIYNRDDDLSKQVDSRYESLCVYHPSQVSSHRPIFLFKWNGNDYNLVVDLQLWDLEIDFNYVLDCLFQQYAYNTIVNTSSVNGFHKINERLNYDGSIKITLQRWNDA</sequence>
<dbReference type="AlphaFoldDB" id="A0A1Z1M3Z4"/>
<proteinExistence type="inferred from homology"/>
<evidence type="ECO:0000256" key="3">
    <source>
        <dbReference type="ARBA" id="ARBA00021585"/>
    </source>
</evidence>
<dbReference type="GO" id="GO:0009536">
    <property type="term" value="C:plastid"/>
    <property type="evidence" value="ECO:0007669"/>
    <property type="project" value="UniProtKB-SubCell"/>
</dbReference>
<comment type="similarity">
    <text evidence="2">Belongs to the ycf35 family.</text>
</comment>
<name>A0A1Z1M3Z4_9FLOR</name>
<gene>
    <name evidence="5" type="primary">ycf35</name>
</gene>
<evidence type="ECO:0000313" key="5">
    <source>
        <dbReference type="EMBL" id="ARW60533.1"/>
    </source>
</evidence>
<dbReference type="Pfam" id="PF06868">
    <property type="entry name" value="DUF1257"/>
    <property type="match status" value="1"/>
</dbReference>
<geneLocation type="chloroplast" evidence="5"/>
<dbReference type="EMBL" id="MF101414">
    <property type="protein sequence ID" value="ARW60533.1"/>
    <property type="molecule type" value="Genomic_DNA"/>
</dbReference>
<protein>
    <recommendedName>
        <fullName evidence="3">Uncharacterized protein ycf35</fullName>
    </recommendedName>
</protein>
<evidence type="ECO:0000256" key="2">
    <source>
        <dbReference type="ARBA" id="ARBA00009068"/>
    </source>
</evidence>
<keyword evidence="4 5" id="KW-0934">Plastid</keyword>
<reference evidence="5" key="1">
    <citation type="journal article" date="2017" name="J. Phycol.">
        <title>Analysis of chloroplast genomes and a supermatrix inform reclassification of the Rhodomelaceae (Rhodophyta).</title>
        <authorList>
            <person name="Diaz-Tapia P."/>
            <person name="Maggs C.A."/>
            <person name="West J.A."/>
            <person name="Verbruggen H."/>
        </authorList>
    </citation>
    <scope>NUCLEOTIDE SEQUENCE</scope>
    <source>
        <strain evidence="5">JH1432</strain>
    </source>
</reference>
<organism evidence="5">
    <name type="scientific">Polysiphonia sp</name>
    <dbReference type="NCBI Taxonomy" id="1967842"/>
    <lineage>
        <taxon>Eukaryota</taxon>
        <taxon>Rhodophyta</taxon>
        <taxon>Florideophyceae</taxon>
        <taxon>Rhodymeniophycidae</taxon>
        <taxon>Ceramiales</taxon>
        <taxon>Rhodomelaceae</taxon>
        <taxon>Polysiphonioideae</taxon>
        <taxon>Polysiphonia</taxon>
    </lineage>
</organism>
<dbReference type="PANTHER" id="PTHR39638">
    <property type="entry name" value="YCF35"/>
    <property type="match status" value="1"/>
</dbReference>
<evidence type="ECO:0000256" key="1">
    <source>
        <dbReference type="ARBA" id="ARBA00004474"/>
    </source>
</evidence>
<dbReference type="PANTHER" id="PTHR39638:SF2">
    <property type="entry name" value="YCF35"/>
    <property type="match status" value="1"/>
</dbReference>
<accession>A0A1Z1M3Z4</accession>
<evidence type="ECO:0000256" key="4">
    <source>
        <dbReference type="ARBA" id="ARBA00022640"/>
    </source>
</evidence>
<dbReference type="InterPro" id="IPR009666">
    <property type="entry name" value="Uncharacterised_Ycf35"/>
</dbReference>